<dbReference type="EMBL" id="GL945016">
    <property type="protein sequence ID" value="EGN58233.1"/>
    <property type="molecule type" value="Genomic_DNA"/>
</dbReference>
<name>F8N568_9BACT</name>
<reference evidence="2" key="1">
    <citation type="journal article" date="2011" name="Stand. Genomic Sci.">
        <title>Non-contiguous finished genome sequence of the opportunistic oral pathogen Prevotella multisaccharivorax type strain (PPPA20).</title>
        <authorList>
            <person name="Pati A."/>
            <person name="Gronow S."/>
            <person name="Lu M."/>
            <person name="Lapidus A."/>
            <person name="Nolan M."/>
            <person name="Lucas S."/>
            <person name="Hammon N."/>
            <person name="Deshpande S."/>
            <person name="Cheng J.F."/>
            <person name="Tapia R."/>
            <person name="Han C."/>
            <person name="Goodwin L."/>
            <person name="Pitluck S."/>
            <person name="Liolios K."/>
            <person name="Pagani I."/>
            <person name="Mavromatis K."/>
            <person name="Mikhailova N."/>
            <person name="Huntemann M."/>
            <person name="Chen A."/>
            <person name="Palaniappan K."/>
            <person name="Land M."/>
            <person name="Hauser L."/>
            <person name="Detter J.C."/>
            <person name="Brambilla E.M."/>
            <person name="Rohde M."/>
            <person name="Goker M."/>
            <person name="Woyke T."/>
            <person name="Bristow J."/>
            <person name="Eisen J.A."/>
            <person name="Markowitz V."/>
            <person name="Hugenholtz P."/>
            <person name="Kyrpides N.C."/>
            <person name="Klenk H.P."/>
            <person name="Ivanova N."/>
        </authorList>
    </citation>
    <scope>NUCLEOTIDE SEQUENCE [LARGE SCALE GENOMIC DNA]</scope>
    <source>
        <strain evidence="2">DSM 17128</strain>
    </source>
</reference>
<protein>
    <submittedName>
        <fullName evidence="1">Uncharacterized protein</fullName>
    </submittedName>
</protein>
<accession>F8N568</accession>
<dbReference type="RefSeq" id="WP_007572119.1">
    <property type="nucleotide sequence ID" value="NZ_BPTS01000003.1"/>
</dbReference>
<organism evidence="1 2">
    <name type="scientific">Hallella multisaccharivorax DSM 17128</name>
    <dbReference type="NCBI Taxonomy" id="688246"/>
    <lineage>
        <taxon>Bacteria</taxon>
        <taxon>Pseudomonadati</taxon>
        <taxon>Bacteroidota</taxon>
        <taxon>Bacteroidia</taxon>
        <taxon>Bacteroidales</taxon>
        <taxon>Prevotellaceae</taxon>
        <taxon>Hallella</taxon>
    </lineage>
</organism>
<sequence length="484" mass="56262">MENKLISPQNQHYLNVPLSIIDQRWYCSDNAVRAWFFYAWHSIHERDTKVKGKVFHLSKGETICTRSYLAKSLGIKESGAKGSTDRLKRSDAIAVRQEAIPVDVEKAPKNRVSRVSVKGIPVPAEPYIKVILPLEEKLFWEVPALAQLYIYMICSAYHKESYTIGTRGESVRLVAGDYILNYTEIKDALHCKEWQLKRHLRTFETCGAITRSKRIGNKGILIHLNYYPDKAVSQPGKVSTKASAEPVNKLNNSRCKVEAPGKETPKKNIEVKATPVSDTVRYLFMDLKRNKDIDRLNRIIDYVNLNLPKNFPMDKLKEAVKGYYEQHRSEYIDEVKLVEYLSVYNNKYVQHKQSQKDNNYREQILKKRAAKERENVARFNRDWKVVDNVYKEYQKTGNVSLCPEDQIRSVYFTLWCSNNQGHYVENLNSHKVSVDKAQYVERFFSYIGSEIGLRSIYQSERQKLVNEYNKNMAAIQAEYKELTA</sequence>
<dbReference type="HOGENOM" id="CLU_563659_0_0_10"/>
<keyword evidence="2" id="KW-1185">Reference proteome</keyword>
<evidence type="ECO:0000313" key="2">
    <source>
        <dbReference type="Proteomes" id="UP000002772"/>
    </source>
</evidence>
<gene>
    <name evidence="1" type="ORF">Premu_0024</name>
</gene>
<evidence type="ECO:0000313" key="1">
    <source>
        <dbReference type="EMBL" id="EGN58233.1"/>
    </source>
</evidence>
<dbReference type="STRING" id="688246.Premu_0024"/>
<dbReference type="AlphaFoldDB" id="F8N568"/>
<proteinExistence type="predicted"/>
<dbReference type="Proteomes" id="UP000002772">
    <property type="component" value="Unassembled WGS sequence"/>
</dbReference>